<dbReference type="AlphaFoldDB" id="A0A3G2R4R2"/>
<dbReference type="InterPro" id="IPR004358">
    <property type="entry name" value="Sig_transdc_His_kin-like_C"/>
</dbReference>
<comment type="catalytic activity">
    <reaction evidence="1">
        <text>ATP + protein L-histidine = ADP + protein N-phospho-L-histidine.</text>
        <dbReference type="EC" id="2.7.13.3"/>
    </reaction>
</comment>
<dbReference type="InterPro" id="IPR014310">
    <property type="entry name" value="Sig_transdc_His_kinase_PhoR"/>
</dbReference>
<dbReference type="Pfam" id="PF00989">
    <property type="entry name" value="PAS"/>
    <property type="match status" value="1"/>
</dbReference>
<comment type="subcellular location">
    <subcellularLocation>
        <location evidence="2">Cell membrane</location>
    </subcellularLocation>
    <subcellularLocation>
        <location evidence="3">Membrane raft</location>
        <topology evidence="3">Multi-pass membrane protein</topology>
    </subcellularLocation>
</comment>
<dbReference type="InterPro" id="IPR036097">
    <property type="entry name" value="HisK_dim/P_sf"/>
</dbReference>
<dbReference type="FunFam" id="1.10.287.130:FF:000001">
    <property type="entry name" value="Two-component sensor histidine kinase"/>
    <property type="match status" value="1"/>
</dbReference>
<dbReference type="InterPro" id="IPR005467">
    <property type="entry name" value="His_kinase_dom"/>
</dbReference>
<dbReference type="Pfam" id="PF02518">
    <property type="entry name" value="HATPase_c"/>
    <property type="match status" value="1"/>
</dbReference>
<keyword evidence="10" id="KW-0808">Transferase</keyword>
<dbReference type="GO" id="GO:0005524">
    <property type="term" value="F:ATP binding"/>
    <property type="evidence" value="ECO:0007669"/>
    <property type="project" value="UniProtKB-KW"/>
</dbReference>
<evidence type="ECO:0000259" key="20">
    <source>
        <dbReference type="PROSITE" id="PS50109"/>
    </source>
</evidence>
<feature type="domain" description="Histidine kinase" evidence="20">
    <location>
        <begin position="362"/>
        <end position="580"/>
    </location>
</feature>
<protein>
    <recommendedName>
        <fullName evidence="5">Phosphate regulon sensor protein PhoR</fullName>
        <ecNumber evidence="4">2.7.13.3</ecNumber>
    </recommendedName>
</protein>
<dbReference type="InterPro" id="IPR050351">
    <property type="entry name" value="BphY/WalK/GraS-like"/>
</dbReference>
<dbReference type="PROSITE" id="PS50109">
    <property type="entry name" value="HIS_KIN"/>
    <property type="match status" value="1"/>
</dbReference>
<feature type="transmembrane region" description="Helical" evidence="19">
    <location>
        <begin position="155"/>
        <end position="176"/>
    </location>
</feature>
<dbReference type="CDD" id="cd00082">
    <property type="entry name" value="HisKA"/>
    <property type="match status" value="1"/>
</dbReference>
<dbReference type="Gene3D" id="3.30.565.10">
    <property type="entry name" value="Histidine kinase-like ATPase, C-terminal domain"/>
    <property type="match status" value="1"/>
</dbReference>
<sequence>MFLQKQLSKALILLIILSVSIVGLFSFIVLEDYYLKSVKADLLSDALLARDIIGPYLADTKQQSLQNKVEFISLQINKNITVIQRGVVIADSKNPMRCGMKEPVISGSLTQLFTFPSFPDIWKRQMFFIEVPGVLPEAPFIVRVSTPLVQVKETILKISLVIVIAALLSGIAALFFSIRFSKRIVSPIKEMIRVTKEFSRGNFTELIQTRSDNELGELGDTLNFMAARLEKSLQELDDRTTKMEAILRGMVDGVLAVDNTGRILLVNPAAEKMFNISAKNASGRHLIEVIRNYELNEFINASLKKGIVSFKELILLPGEQILRVHVSPFRDYSGKTFGIVAVIRDITELRRLEKVRSDFVANVSHELRTPLTSIKGFVETLLDGAYKDPNLAKRFLNIIDFETGRLYRLINDLLDLSQLETNQVKLNMENVKLPVIIEEIMMIFDVRLKEKNLSFSTHFPENLPEVKADPDWLRQVFINLVDNAVKFTPRNGKIWIEAAEKGNFVEIRVCDTGIGIPKEDIPRLFERFYRVDKARSRQMGGTGLGLSIVKHIIKSLGGEIKVESKVGEGSKFIFLLQKAD</sequence>
<dbReference type="SMART" id="SM00387">
    <property type="entry name" value="HATPase_c"/>
    <property type="match status" value="1"/>
</dbReference>
<evidence type="ECO:0000256" key="12">
    <source>
        <dbReference type="ARBA" id="ARBA00022741"/>
    </source>
</evidence>
<dbReference type="CDD" id="cd06225">
    <property type="entry name" value="HAMP"/>
    <property type="match status" value="1"/>
</dbReference>
<evidence type="ECO:0000256" key="17">
    <source>
        <dbReference type="ARBA" id="ARBA00023136"/>
    </source>
</evidence>
<keyword evidence="12" id="KW-0547">Nucleotide-binding</keyword>
<keyword evidence="8" id="KW-0597">Phosphoprotein</keyword>
<dbReference type="InterPro" id="IPR013767">
    <property type="entry name" value="PAS_fold"/>
</dbReference>
<keyword evidence="25" id="KW-1185">Reference proteome</keyword>
<evidence type="ECO:0000256" key="10">
    <source>
        <dbReference type="ARBA" id="ARBA00022679"/>
    </source>
</evidence>
<dbReference type="Gene3D" id="1.10.287.130">
    <property type="match status" value="1"/>
</dbReference>
<keyword evidence="6" id="KW-0813">Transport</keyword>
<dbReference type="SUPFAM" id="SSF47384">
    <property type="entry name" value="Homodimeric domain of signal transducing histidine kinase"/>
    <property type="match status" value="1"/>
</dbReference>
<dbReference type="InterPro" id="IPR000014">
    <property type="entry name" value="PAS"/>
</dbReference>
<keyword evidence="14" id="KW-0067">ATP-binding</keyword>
<dbReference type="NCBIfam" id="TIGR02966">
    <property type="entry name" value="phoR_proteo"/>
    <property type="match status" value="1"/>
</dbReference>
<feature type="domain" description="PAS" evidence="21">
    <location>
        <begin position="239"/>
        <end position="287"/>
    </location>
</feature>
<evidence type="ECO:0000313" key="24">
    <source>
        <dbReference type="EMBL" id="AYO30369.1"/>
    </source>
</evidence>
<evidence type="ECO:0000256" key="16">
    <source>
        <dbReference type="ARBA" id="ARBA00023012"/>
    </source>
</evidence>
<dbReference type="InterPro" id="IPR036890">
    <property type="entry name" value="HATPase_C_sf"/>
</dbReference>
<dbReference type="InterPro" id="IPR003661">
    <property type="entry name" value="HisK_dim/P_dom"/>
</dbReference>
<accession>A0A3G2R4R2</accession>
<dbReference type="GO" id="GO:0006355">
    <property type="term" value="P:regulation of DNA-templated transcription"/>
    <property type="evidence" value="ECO:0007669"/>
    <property type="project" value="InterPro"/>
</dbReference>
<keyword evidence="17 19" id="KW-0472">Membrane</keyword>
<dbReference type="GO" id="GO:0045121">
    <property type="term" value="C:membrane raft"/>
    <property type="evidence" value="ECO:0007669"/>
    <property type="project" value="UniProtKB-SubCell"/>
</dbReference>
<feature type="transmembrane region" description="Helical" evidence="19">
    <location>
        <begin position="12"/>
        <end position="30"/>
    </location>
</feature>
<dbReference type="SMART" id="SM00091">
    <property type="entry name" value="PAS"/>
    <property type="match status" value="1"/>
</dbReference>
<evidence type="ECO:0000259" key="23">
    <source>
        <dbReference type="PROSITE" id="PS50885"/>
    </source>
</evidence>
<evidence type="ECO:0000256" key="14">
    <source>
        <dbReference type="ARBA" id="ARBA00022840"/>
    </source>
</evidence>
<dbReference type="GO" id="GO:0005886">
    <property type="term" value="C:plasma membrane"/>
    <property type="evidence" value="ECO:0007669"/>
    <property type="project" value="UniProtKB-SubCell"/>
</dbReference>
<comment type="function">
    <text evidence="18">Member of the two-component regulatory system PhoR/PhoB involved in the phosphate regulon genes expression. PhoR may function as a membrane-associated protein kinase that phosphorylates PhoB in response to environmental signals.</text>
</comment>
<keyword evidence="15 19" id="KW-1133">Transmembrane helix</keyword>
<dbReference type="InterPro" id="IPR035965">
    <property type="entry name" value="PAS-like_dom_sf"/>
</dbReference>
<dbReference type="PANTHER" id="PTHR45453">
    <property type="entry name" value="PHOSPHATE REGULON SENSOR PROTEIN PHOR"/>
    <property type="match status" value="1"/>
</dbReference>
<dbReference type="GO" id="GO:0006817">
    <property type="term" value="P:phosphate ion transport"/>
    <property type="evidence" value="ECO:0007669"/>
    <property type="project" value="UniProtKB-KW"/>
</dbReference>
<dbReference type="InterPro" id="IPR000700">
    <property type="entry name" value="PAS-assoc_C"/>
</dbReference>
<dbReference type="GO" id="GO:0004721">
    <property type="term" value="F:phosphoprotein phosphatase activity"/>
    <property type="evidence" value="ECO:0007669"/>
    <property type="project" value="TreeGrafter"/>
</dbReference>
<dbReference type="Gene3D" id="6.10.340.10">
    <property type="match status" value="1"/>
</dbReference>
<keyword evidence="9" id="KW-0592">Phosphate transport</keyword>
<dbReference type="Gene3D" id="3.30.450.20">
    <property type="entry name" value="PAS domain"/>
    <property type="match status" value="1"/>
</dbReference>
<reference evidence="24 25" key="1">
    <citation type="submission" date="2018-10" db="EMBL/GenBank/DDBJ databases">
        <authorList>
            <person name="Zhang X."/>
        </authorList>
    </citation>
    <scope>NUCLEOTIDE SEQUENCE [LARGE SCALE GENOMIC DNA]</scope>
    <source>
        <strain evidence="24 25">SK-G1</strain>
    </source>
</reference>
<dbReference type="InterPro" id="IPR003660">
    <property type="entry name" value="HAMP_dom"/>
</dbReference>
<dbReference type="EC" id="2.7.13.3" evidence="4"/>
<dbReference type="SMART" id="SM00304">
    <property type="entry name" value="HAMP"/>
    <property type="match status" value="1"/>
</dbReference>
<evidence type="ECO:0000256" key="5">
    <source>
        <dbReference type="ARBA" id="ARBA00019665"/>
    </source>
</evidence>
<name>A0A3G2R4R2_9FIRM</name>
<dbReference type="EMBL" id="CP033169">
    <property type="protein sequence ID" value="AYO30369.1"/>
    <property type="molecule type" value="Genomic_DNA"/>
</dbReference>
<evidence type="ECO:0000259" key="21">
    <source>
        <dbReference type="PROSITE" id="PS50112"/>
    </source>
</evidence>
<dbReference type="InterPro" id="IPR003594">
    <property type="entry name" value="HATPase_dom"/>
</dbReference>
<proteinExistence type="predicted"/>
<evidence type="ECO:0000256" key="8">
    <source>
        <dbReference type="ARBA" id="ARBA00022553"/>
    </source>
</evidence>
<feature type="domain" description="PAC" evidence="22">
    <location>
        <begin position="308"/>
        <end position="358"/>
    </location>
</feature>
<dbReference type="PROSITE" id="PS50112">
    <property type="entry name" value="PAS"/>
    <property type="match status" value="1"/>
</dbReference>
<organism evidence="24 25">
    <name type="scientific">Biomaibacter acetigenes</name>
    <dbReference type="NCBI Taxonomy" id="2316383"/>
    <lineage>
        <taxon>Bacteria</taxon>
        <taxon>Bacillati</taxon>
        <taxon>Bacillota</taxon>
        <taxon>Clostridia</taxon>
        <taxon>Thermosediminibacterales</taxon>
        <taxon>Tepidanaerobacteraceae</taxon>
        <taxon>Biomaibacter</taxon>
    </lineage>
</organism>
<dbReference type="Proteomes" id="UP000280960">
    <property type="component" value="Chromosome"/>
</dbReference>
<evidence type="ECO:0000256" key="9">
    <source>
        <dbReference type="ARBA" id="ARBA00022592"/>
    </source>
</evidence>
<evidence type="ECO:0000256" key="3">
    <source>
        <dbReference type="ARBA" id="ARBA00004314"/>
    </source>
</evidence>
<keyword evidence="16" id="KW-0902">Two-component regulatory system</keyword>
<keyword evidence="13 24" id="KW-0418">Kinase</keyword>
<evidence type="ECO:0000256" key="6">
    <source>
        <dbReference type="ARBA" id="ARBA00022448"/>
    </source>
</evidence>
<dbReference type="PROSITE" id="PS50113">
    <property type="entry name" value="PAC"/>
    <property type="match status" value="1"/>
</dbReference>
<dbReference type="KEGG" id="bacg:D2962_06815"/>
<dbReference type="SUPFAM" id="SSF55874">
    <property type="entry name" value="ATPase domain of HSP90 chaperone/DNA topoisomerase II/histidine kinase"/>
    <property type="match status" value="1"/>
</dbReference>
<gene>
    <name evidence="24" type="primary">phoR</name>
    <name evidence="24" type="ORF">D2962_06815</name>
</gene>
<dbReference type="Pfam" id="PF00512">
    <property type="entry name" value="HisKA"/>
    <property type="match status" value="1"/>
</dbReference>
<evidence type="ECO:0000256" key="13">
    <source>
        <dbReference type="ARBA" id="ARBA00022777"/>
    </source>
</evidence>
<evidence type="ECO:0000256" key="2">
    <source>
        <dbReference type="ARBA" id="ARBA00004236"/>
    </source>
</evidence>
<evidence type="ECO:0000256" key="7">
    <source>
        <dbReference type="ARBA" id="ARBA00022475"/>
    </source>
</evidence>
<dbReference type="NCBIfam" id="NF046044">
    <property type="entry name" value="PnpS"/>
    <property type="match status" value="1"/>
</dbReference>
<keyword evidence="11 19" id="KW-0812">Transmembrane</keyword>
<dbReference type="PROSITE" id="PS50885">
    <property type="entry name" value="HAMP"/>
    <property type="match status" value="1"/>
</dbReference>
<dbReference type="SUPFAM" id="SSF55785">
    <property type="entry name" value="PYP-like sensor domain (PAS domain)"/>
    <property type="match status" value="1"/>
</dbReference>
<feature type="domain" description="HAMP" evidence="23">
    <location>
        <begin position="182"/>
        <end position="234"/>
    </location>
</feature>
<dbReference type="GO" id="GO:0016036">
    <property type="term" value="P:cellular response to phosphate starvation"/>
    <property type="evidence" value="ECO:0007669"/>
    <property type="project" value="TreeGrafter"/>
</dbReference>
<dbReference type="PRINTS" id="PR00344">
    <property type="entry name" value="BCTRLSENSOR"/>
</dbReference>
<evidence type="ECO:0000259" key="22">
    <source>
        <dbReference type="PROSITE" id="PS50113"/>
    </source>
</evidence>
<dbReference type="FunFam" id="3.30.565.10:FF:000023">
    <property type="entry name" value="PAS domain-containing sensor histidine kinase"/>
    <property type="match status" value="1"/>
</dbReference>
<evidence type="ECO:0000313" key="25">
    <source>
        <dbReference type="Proteomes" id="UP000280960"/>
    </source>
</evidence>
<dbReference type="CDD" id="cd00075">
    <property type="entry name" value="HATPase"/>
    <property type="match status" value="1"/>
</dbReference>
<evidence type="ECO:0000256" key="19">
    <source>
        <dbReference type="SAM" id="Phobius"/>
    </source>
</evidence>
<evidence type="ECO:0000256" key="18">
    <source>
        <dbReference type="ARBA" id="ARBA00025207"/>
    </source>
</evidence>
<dbReference type="SUPFAM" id="SSF158472">
    <property type="entry name" value="HAMP domain-like"/>
    <property type="match status" value="1"/>
</dbReference>
<dbReference type="PANTHER" id="PTHR45453:SF1">
    <property type="entry name" value="PHOSPHATE REGULON SENSOR PROTEIN PHOR"/>
    <property type="match status" value="1"/>
</dbReference>
<evidence type="ECO:0000256" key="4">
    <source>
        <dbReference type="ARBA" id="ARBA00012438"/>
    </source>
</evidence>
<evidence type="ECO:0000256" key="1">
    <source>
        <dbReference type="ARBA" id="ARBA00000085"/>
    </source>
</evidence>
<dbReference type="CDD" id="cd00130">
    <property type="entry name" value="PAS"/>
    <property type="match status" value="1"/>
</dbReference>
<dbReference type="NCBIfam" id="TIGR00229">
    <property type="entry name" value="sensory_box"/>
    <property type="match status" value="1"/>
</dbReference>
<dbReference type="SMART" id="SM00388">
    <property type="entry name" value="HisKA"/>
    <property type="match status" value="1"/>
</dbReference>
<evidence type="ECO:0000256" key="15">
    <source>
        <dbReference type="ARBA" id="ARBA00022989"/>
    </source>
</evidence>
<evidence type="ECO:0000256" key="11">
    <source>
        <dbReference type="ARBA" id="ARBA00022692"/>
    </source>
</evidence>
<dbReference type="Pfam" id="PF00672">
    <property type="entry name" value="HAMP"/>
    <property type="match status" value="1"/>
</dbReference>
<dbReference type="GO" id="GO:0000155">
    <property type="term" value="F:phosphorelay sensor kinase activity"/>
    <property type="evidence" value="ECO:0007669"/>
    <property type="project" value="InterPro"/>
</dbReference>
<keyword evidence="7" id="KW-1003">Cell membrane</keyword>